<evidence type="ECO:0000256" key="4">
    <source>
        <dbReference type="ARBA" id="ARBA00022825"/>
    </source>
</evidence>
<sequence>MSCRRAVTTGCILAVTAITLTATTVAAKPQTQTPSPPAAPPGWKPPPDMLSALQRDLKLTSEQAQIRLLNEARLAPIEARLRSQIGAHFGGSWFTGTVAQTLVVATTDSSDIPQIIAAGAQGELVKRSFSELDKIMNRTDLTLPNHVHGGNVRFIDVRNNRVVVLTPVPLQTEDLIQASDLDTSVVRAVESAERPRPLGDIRGGDAYYVGPTSRCSVGFSVTSGTQRGFVSAGHCGKTGDATTGANRAAQGIFQAASFPLNDYSWVAVNADWTLRPVVNNASGGTVSVAGSREAIEGASVCRSGSTTDWHCGIIRQRNASVTYARGTVFELTRTSVCAEPGDSGGSFIAVDQAQGVTSGGSGDCDTGGVTYFQPIGEILTTYGLTLLTDSGAISPEPGICAAQPKQVVGTLTEGQSAYQPNGRYYQTTVAGSHLGCLDANDGVDFDLRLQRWENRVWTTVMTSDTPNPDEQINYTGPAGFYRYQVVSSNGYGTYKMGYRTP</sequence>
<keyword evidence="3" id="KW-0378">Hydrolase</keyword>
<dbReference type="InterPro" id="IPR009003">
    <property type="entry name" value="Peptidase_S1_PA"/>
</dbReference>
<dbReference type="InterPro" id="IPR043504">
    <property type="entry name" value="Peptidase_S1_PA_chymotrypsin"/>
</dbReference>
<keyword evidence="2" id="KW-0645">Protease</keyword>
<protein>
    <recommendedName>
        <fullName evidence="8">Peptidase S1 domain-containing protein</fullName>
    </recommendedName>
</protein>
<evidence type="ECO:0000256" key="6">
    <source>
        <dbReference type="SAM" id="MobiDB-lite"/>
    </source>
</evidence>
<evidence type="ECO:0000256" key="2">
    <source>
        <dbReference type="ARBA" id="ARBA00022670"/>
    </source>
</evidence>
<dbReference type="InterPro" id="IPR001316">
    <property type="entry name" value="Pept_S1A_streptogrisin"/>
</dbReference>
<dbReference type="Gene3D" id="3.30.300.50">
    <property type="match status" value="1"/>
</dbReference>
<feature type="compositionally biased region" description="Pro residues" evidence="6">
    <location>
        <begin position="34"/>
        <end position="46"/>
    </location>
</feature>
<keyword evidence="7" id="KW-0732">Signal</keyword>
<evidence type="ECO:0000256" key="7">
    <source>
        <dbReference type="SAM" id="SignalP"/>
    </source>
</evidence>
<feature type="signal peptide" evidence="7">
    <location>
        <begin position="1"/>
        <end position="27"/>
    </location>
</feature>
<organism evidence="9 10">
    <name type="scientific">Streptosporangium oxazolinicum</name>
    <dbReference type="NCBI Taxonomy" id="909287"/>
    <lineage>
        <taxon>Bacteria</taxon>
        <taxon>Bacillati</taxon>
        <taxon>Actinomycetota</taxon>
        <taxon>Actinomycetes</taxon>
        <taxon>Streptosporangiales</taxon>
        <taxon>Streptosporangiaceae</taxon>
        <taxon>Streptosporangium</taxon>
    </lineage>
</organism>
<evidence type="ECO:0000256" key="1">
    <source>
        <dbReference type="ARBA" id="ARBA00007664"/>
    </source>
</evidence>
<comment type="similarity">
    <text evidence="1">Belongs to the peptidase S1 family.</text>
</comment>
<dbReference type="InterPro" id="IPR035070">
    <property type="entry name" value="Streptogrisin_prodomain"/>
</dbReference>
<dbReference type="RefSeq" id="WP_344918841.1">
    <property type="nucleotide sequence ID" value="NZ_BAABAQ010000005.1"/>
</dbReference>
<dbReference type="SUPFAM" id="SSF50494">
    <property type="entry name" value="Trypsin-like serine proteases"/>
    <property type="match status" value="1"/>
</dbReference>
<accession>A0ABP8AXA2</accession>
<dbReference type="Proteomes" id="UP001501251">
    <property type="component" value="Unassembled WGS sequence"/>
</dbReference>
<feature type="domain" description="Peptidase S1" evidence="8">
    <location>
        <begin position="203"/>
        <end position="375"/>
    </location>
</feature>
<dbReference type="EMBL" id="BAABAQ010000005">
    <property type="protein sequence ID" value="GAA4192408.1"/>
    <property type="molecule type" value="Genomic_DNA"/>
</dbReference>
<gene>
    <name evidence="9" type="ORF">GCM10022252_33770</name>
</gene>
<evidence type="ECO:0000313" key="10">
    <source>
        <dbReference type="Proteomes" id="UP001501251"/>
    </source>
</evidence>
<evidence type="ECO:0000313" key="9">
    <source>
        <dbReference type="EMBL" id="GAA4192408.1"/>
    </source>
</evidence>
<dbReference type="InterPro" id="IPR001254">
    <property type="entry name" value="Trypsin_dom"/>
</dbReference>
<keyword evidence="4" id="KW-0720">Serine protease</keyword>
<keyword evidence="5" id="KW-1015">Disulfide bond</keyword>
<dbReference type="Pfam" id="PF00089">
    <property type="entry name" value="Trypsin"/>
    <property type="match status" value="1"/>
</dbReference>
<proteinExistence type="inferred from homology"/>
<evidence type="ECO:0000256" key="3">
    <source>
        <dbReference type="ARBA" id="ARBA00022801"/>
    </source>
</evidence>
<dbReference type="Gene3D" id="2.40.10.10">
    <property type="entry name" value="Trypsin-like serine proteases"/>
    <property type="match status" value="2"/>
</dbReference>
<comment type="caution">
    <text evidence="9">The sequence shown here is derived from an EMBL/GenBank/DDBJ whole genome shotgun (WGS) entry which is preliminary data.</text>
</comment>
<feature type="chain" id="PRO_5046576713" description="Peptidase S1 domain-containing protein" evidence="7">
    <location>
        <begin position="28"/>
        <end position="501"/>
    </location>
</feature>
<evidence type="ECO:0000256" key="5">
    <source>
        <dbReference type="ARBA" id="ARBA00023157"/>
    </source>
</evidence>
<name>A0ABP8AXA2_9ACTN</name>
<reference evidence="10" key="1">
    <citation type="journal article" date="2019" name="Int. J. Syst. Evol. Microbiol.">
        <title>The Global Catalogue of Microorganisms (GCM) 10K type strain sequencing project: providing services to taxonomists for standard genome sequencing and annotation.</title>
        <authorList>
            <consortium name="The Broad Institute Genomics Platform"/>
            <consortium name="The Broad Institute Genome Sequencing Center for Infectious Disease"/>
            <person name="Wu L."/>
            <person name="Ma J."/>
        </authorList>
    </citation>
    <scope>NUCLEOTIDE SEQUENCE [LARGE SCALE GENOMIC DNA]</scope>
    <source>
        <strain evidence="10">JCM 17388</strain>
    </source>
</reference>
<dbReference type="PRINTS" id="PR00861">
    <property type="entry name" value="ALYTICPTASE"/>
</dbReference>
<evidence type="ECO:0000259" key="8">
    <source>
        <dbReference type="Pfam" id="PF00089"/>
    </source>
</evidence>
<dbReference type="CDD" id="cd21112">
    <property type="entry name" value="alphaLP-like"/>
    <property type="match status" value="1"/>
</dbReference>
<keyword evidence="10" id="KW-1185">Reference proteome</keyword>
<feature type="region of interest" description="Disordered" evidence="6">
    <location>
        <begin position="27"/>
        <end position="46"/>
    </location>
</feature>